<accession>A0A0V0ZDD0</accession>
<reference evidence="1 2" key="1">
    <citation type="submission" date="2015-01" db="EMBL/GenBank/DDBJ databases">
        <title>Evolution of Trichinella species and genotypes.</title>
        <authorList>
            <person name="Korhonen P.K."/>
            <person name="Edoardo P."/>
            <person name="Giuseppe L.R."/>
            <person name="Gasser R.B."/>
        </authorList>
    </citation>
    <scope>NUCLEOTIDE SEQUENCE [LARGE SCALE GENOMIC DNA]</scope>
    <source>
        <strain evidence="1">ISS2496</strain>
    </source>
</reference>
<evidence type="ECO:0000313" key="2">
    <source>
        <dbReference type="Proteomes" id="UP000054783"/>
    </source>
</evidence>
<evidence type="ECO:0000313" key="1">
    <source>
        <dbReference type="EMBL" id="KRY10411.1"/>
    </source>
</evidence>
<proteinExistence type="predicted"/>
<dbReference type="Proteomes" id="UP000054783">
    <property type="component" value="Unassembled WGS sequence"/>
</dbReference>
<protein>
    <submittedName>
        <fullName evidence="1">Uncharacterized protein</fullName>
    </submittedName>
</protein>
<dbReference type="AlphaFoldDB" id="A0A0V0ZDD0"/>
<comment type="caution">
    <text evidence="1">The sequence shown here is derived from an EMBL/GenBank/DDBJ whole genome shotgun (WGS) entry which is preliminary data.</text>
</comment>
<organism evidence="1 2">
    <name type="scientific">Trichinella patagoniensis</name>
    <dbReference type="NCBI Taxonomy" id="990121"/>
    <lineage>
        <taxon>Eukaryota</taxon>
        <taxon>Metazoa</taxon>
        <taxon>Ecdysozoa</taxon>
        <taxon>Nematoda</taxon>
        <taxon>Enoplea</taxon>
        <taxon>Dorylaimia</taxon>
        <taxon>Trichinellida</taxon>
        <taxon>Trichinellidae</taxon>
        <taxon>Trichinella</taxon>
    </lineage>
</organism>
<dbReference type="EMBL" id="JYDQ01000231">
    <property type="protein sequence ID" value="KRY10411.1"/>
    <property type="molecule type" value="Genomic_DNA"/>
</dbReference>
<gene>
    <name evidence="1" type="ORF">T12_215</name>
</gene>
<sequence>MFICSMSLRLSEFFCILLKMIFIMKFMFSASVLAQYKLNLTKECYLDFIFCLFMPQALLKAKNCYAILTAHYYEVGLFCKRYEYGIDIFSRLSYIWNFPARLNCHKVTQFCSKLHFMPASLNPAHFHSMHEPIF</sequence>
<name>A0A0V0ZDD0_9BILA</name>
<keyword evidence="2" id="KW-1185">Reference proteome</keyword>